<dbReference type="Pfam" id="PF04840">
    <property type="entry name" value="Vps16_C"/>
    <property type="match status" value="1"/>
</dbReference>
<dbReference type="InterPro" id="IPR006925">
    <property type="entry name" value="Vps16_C"/>
</dbReference>
<dbReference type="PANTHER" id="PTHR12811:SF0">
    <property type="entry name" value="VACUOLAR PROTEIN SORTING-ASSOCIATED PROTEIN 16 HOMOLOG"/>
    <property type="match status" value="1"/>
</dbReference>
<dbReference type="Pfam" id="PF04841">
    <property type="entry name" value="Vps16_N"/>
    <property type="match status" value="1"/>
</dbReference>
<proteinExistence type="inferred from homology"/>
<feature type="non-terminal residue" evidence="5">
    <location>
        <position position="1"/>
    </location>
</feature>
<dbReference type="Proteomes" id="UP001159405">
    <property type="component" value="Unassembled WGS sequence"/>
</dbReference>
<feature type="domain" description="Vps16 C-terminal" evidence="3">
    <location>
        <begin position="563"/>
        <end position="908"/>
    </location>
</feature>
<evidence type="ECO:0000256" key="2">
    <source>
        <dbReference type="ARBA" id="ARBA00017947"/>
    </source>
</evidence>
<evidence type="ECO:0000259" key="4">
    <source>
        <dbReference type="Pfam" id="PF04841"/>
    </source>
</evidence>
<organism evidence="5 6">
    <name type="scientific">Porites lobata</name>
    <dbReference type="NCBI Taxonomy" id="104759"/>
    <lineage>
        <taxon>Eukaryota</taxon>
        <taxon>Metazoa</taxon>
        <taxon>Cnidaria</taxon>
        <taxon>Anthozoa</taxon>
        <taxon>Hexacorallia</taxon>
        <taxon>Scleractinia</taxon>
        <taxon>Fungiina</taxon>
        <taxon>Poritidae</taxon>
        <taxon>Porites</taxon>
    </lineage>
</organism>
<evidence type="ECO:0000256" key="1">
    <source>
        <dbReference type="ARBA" id="ARBA00009250"/>
    </source>
</evidence>
<dbReference type="InterPro" id="IPR006926">
    <property type="entry name" value="Vps16_N"/>
</dbReference>
<name>A0ABN8S4W0_9CNID</name>
<dbReference type="InterPro" id="IPR038132">
    <property type="entry name" value="Vps16_C_sf"/>
</dbReference>
<comment type="similarity">
    <text evidence="1">Belongs to the VPS16 family.</text>
</comment>
<evidence type="ECO:0000313" key="6">
    <source>
        <dbReference type="Proteomes" id="UP001159405"/>
    </source>
</evidence>
<gene>
    <name evidence="5" type="ORF">PLOB_00036084</name>
</gene>
<dbReference type="SUPFAM" id="SSF50978">
    <property type="entry name" value="WD40 repeat-like"/>
    <property type="match status" value="1"/>
</dbReference>
<dbReference type="Gene3D" id="1.10.150.780">
    <property type="entry name" value="Vps16, C-terminal region"/>
    <property type="match status" value="1"/>
</dbReference>
<protein>
    <recommendedName>
        <fullName evidence="2">Vacuolar protein sorting-associated protein 16 homolog</fullName>
    </recommendedName>
</protein>
<dbReference type="InterPro" id="IPR036322">
    <property type="entry name" value="WD40_repeat_dom_sf"/>
</dbReference>
<dbReference type="PANTHER" id="PTHR12811">
    <property type="entry name" value="VACUOLAR PROTEIN SORTING VPS16"/>
    <property type="match status" value="1"/>
</dbReference>
<evidence type="ECO:0000259" key="3">
    <source>
        <dbReference type="Pfam" id="PF04840"/>
    </source>
</evidence>
<dbReference type="PIRSF" id="PIRSF007949">
    <property type="entry name" value="VPS16"/>
    <property type="match status" value="1"/>
</dbReference>
<evidence type="ECO:0000313" key="5">
    <source>
        <dbReference type="EMBL" id="CAH3186742.1"/>
    </source>
</evidence>
<sequence>AKTKWWICGHEKFPNVALIRSWLNYTDCTCYSFHSLLENNMAHVTVDWNPLGKVFYRKEELYSMEWQDAMDLSRFIVSAAPFGGPIALIRDDKHFARVQGSAINKPIIHIFSSAGKELATVKWDGGPIVQMGWSVTEDLLCVADDGTVMVYDIHGAIKKTLSMGQDAKESKVIDCKTYNFAGRTGIAILTSNYHFFVANNVEEVRSRRYYDPPGLDAPPSSWVIMPHDRGSSLLVAIDNLLYLTEKGQCNRLTVSFSAGAPVTSIIEMAISYNYEYLAMFTDTGLLWIGSADLQKVYCEFNTSCPSRPKQLTWCAMGAVICYWDDYLDVVLINIDMQRIAHFFLTYFTYQMDSAVHLVQELDGVRIIGNETHELLQRVPAAVEQVFKIGSMEPGAMLFDASKEFEKKSARAEEYIRMIKERLPEAVQQCIHAAAGEHEPAIQRGLLRAASFGKSFLTDMPPHAFVSMCRNLRVLNAVRDYMVGIPLTYGQLEKLSMKTLIDRLVLRRHYCLAIRICDYLKIPKGEGASRILGHWACYKVQQANVDDEEIARAINSKLGETPGISYSEIASKAVDCGRTHLAIKLLDYEAKAADQVPLLMRMNKDDLALEKAIMSGDTDLVYMVVMHLKDNLTLGEFLMAIRYHPVALSLYIKYCKDQDRRTLVDLFYQDDQFMNSGNAFVQDSYSEKTIESKMNTLSKAQMSYQQGGFQFYSKVCALQTPSTLEPLIPYYVEKQKTDVMSCLATEEQMKLMEYQVKLEEKYRKTFMDLSLSDTIYQCILQGELKVAEQLKKEFKVPDKRFYWLKVRSLAESHNWLELDKLSKARKSLIGYEPFFEACLEFNNRIEAEKYVSRVLPENKVACYVKLGKYEDAAETAFAQKSEDGLDLVLGKCATSNRPLVNRIQEMKAQLRQRR</sequence>
<dbReference type="InterPro" id="IPR016534">
    <property type="entry name" value="VPS16"/>
</dbReference>
<feature type="domain" description="Vps16 N-terminal" evidence="4">
    <location>
        <begin position="45"/>
        <end position="465"/>
    </location>
</feature>
<comment type="caution">
    <text evidence="5">The sequence shown here is derived from an EMBL/GenBank/DDBJ whole genome shotgun (WGS) entry which is preliminary data.</text>
</comment>
<accession>A0ABN8S4W0</accession>
<reference evidence="5 6" key="1">
    <citation type="submission" date="2022-05" db="EMBL/GenBank/DDBJ databases">
        <authorList>
            <consortium name="Genoscope - CEA"/>
            <person name="William W."/>
        </authorList>
    </citation>
    <scope>NUCLEOTIDE SEQUENCE [LARGE SCALE GENOMIC DNA]</scope>
</reference>
<keyword evidence="6" id="KW-1185">Reference proteome</keyword>
<dbReference type="EMBL" id="CALNXK010000500">
    <property type="protein sequence ID" value="CAH3186742.1"/>
    <property type="molecule type" value="Genomic_DNA"/>
</dbReference>